<dbReference type="InterPro" id="IPR017853">
    <property type="entry name" value="GH"/>
</dbReference>
<dbReference type="AlphaFoldDB" id="A0A4P8YHP5"/>
<dbReference type="SUPFAM" id="SSF51445">
    <property type="entry name" value="(Trans)glycosidases"/>
    <property type="match status" value="1"/>
</dbReference>
<gene>
    <name evidence="1" type="ORF">FEM41_07385</name>
</gene>
<dbReference type="EMBL" id="CP040428">
    <property type="protein sequence ID" value="QCT19483.1"/>
    <property type="molecule type" value="Genomic_DNA"/>
</dbReference>
<keyword evidence="2" id="KW-1185">Reference proteome</keyword>
<organism evidence="1 2">
    <name type="scientific">Jejubacter calystegiae</name>
    <dbReference type="NCBI Taxonomy" id="2579935"/>
    <lineage>
        <taxon>Bacteria</taxon>
        <taxon>Pseudomonadati</taxon>
        <taxon>Pseudomonadota</taxon>
        <taxon>Gammaproteobacteria</taxon>
        <taxon>Enterobacterales</taxon>
        <taxon>Enterobacteriaceae</taxon>
        <taxon>Jejubacter</taxon>
    </lineage>
</organism>
<protein>
    <submittedName>
        <fullName evidence="1">Uncharacterized protein</fullName>
    </submittedName>
</protein>
<dbReference type="KEGG" id="izh:FEM41_07385"/>
<dbReference type="Proteomes" id="UP000302163">
    <property type="component" value="Chromosome"/>
</dbReference>
<evidence type="ECO:0000313" key="2">
    <source>
        <dbReference type="Proteomes" id="UP000302163"/>
    </source>
</evidence>
<dbReference type="OrthoDB" id="6503743at2"/>
<reference evidence="1 2" key="1">
    <citation type="submission" date="2019-05" db="EMBL/GenBank/DDBJ databases">
        <title>Complete genome sequence of Izhakiella calystegiae KSNA2, an endophyte isolated from beach morning glory (Calystegia soldanella).</title>
        <authorList>
            <person name="Jiang L."/>
            <person name="Jeong J.C."/>
            <person name="Kim C.Y."/>
            <person name="Kim D.H."/>
            <person name="Kim S.W."/>
            <person name="Lee j."/>
        </authorList>
    </citation>
    <scope>NUCLEOTIDE SEQUENCE [LARGE SCALE GENOMIC DNA]</scope>
    <source>
        <strain evidence="1 2">KSNA2</strain>
    </source>
</reference>
<name>A0A4P8YHP5_9ENTR</name>
<accession>A0A4P8YHP5</accession>
<proteinExistence type="predicted"/>
<dbReference type="RefSeq" id="WP_138095366.1">
    <property type="nucleotide sequence ID" value="NZ_CP040428.1"/>
</dbReference>
<evidence type="ECO:0000313" key="1">
    <source>
        <dbReference type="EMBL" id="QCT19483.1"/>
    </source>
</evidence>
<sequence length="458" mass="51763">MARIPHQLLELNSPFIWHWPWLEQAVTVAKRYGFTGIILHQQELLALLAEPSPFAPRLEAENLRHQRRHALLYLRRVADWLERHHLAFWLQAEAAPPQETLRQKFPEQAPDGASSFWADFYRSTLTPLLAIPSLRGLVLSLTTPAWQPEPWRAALQDVWRALRAAGKQLVLRDFIDASWPRQQLQTVLASLPGEVRASLKATELDYHPGFANHPLIATLPHHKWIEFDLWGIGYGWSVLPCYLADEIRGRLSWAQSVAPGGVEAVTARINWQWLSDSSLIGSVNEVNLSGLQAARLGEPAELLLETWFVEQGISFRTRQQGQQLAELYGASADWLTKTCNLLGRPLHRQSQVPESLAQAEQLLHMDTRSARWALAFQPLLPADDPQLGHEQRSLIQLEKSSSSHLCATAMARLREIPSQSDAFAVVQAAWQSAGRYSQMFSLVTEAVVAALWRERYGA</sequence>